<accession>W2XYS4</accession>
<evidence type="ECO:0000313" key="2">
    <source>
        <dbReference type="Proteomes" id="UP000018948"/>
    </source>
</evidence>
<protein>
    <submittedName>
        <fullName evidence="1">Uncharacterized protein</fullName>
    </submittedName>
</protein>
<reference evidence="1 2" key="1">
    <citation type="submission" date="2013-11" db="EMBL/GenBank/DDBJ databases">
        <title>The Genome Sequence of Phytophthora parasitica P10297.</title>
        <authorList>
            <consortium name="The Broad Institute Genomics Platform"/>
            <person name="Russ C."/>
            <person name="Tyler B."/>
            <person name="Panabieres F."/>
            <person name="Shan W."/>
            <person name="Tripathy S."/>
            <person name="Grunwald N."/>
            <person name="Machado M."/>
            <person name="Johnson C.S."/>
            <person name="Walker B."/>
            <person name="Young S.K."/>
            <person name="Zeng Q."/>
            <person name="Gargeya S."/>
            <person name="Fitzgerald M."/>
            <person name="Haas B."/>
            <person name="Abouelleil A."/>
            <person name="Allen A.W."/>
            <person name="Alvarado L."/>
            <person name="Arachchi H.M."/>
            <person name="Berlin A.M."/>
            <person name="Chapman S.B."/>
            <person name="Gainer-Dewar J."/>
            <person name="Goldberg J."/>
            <person name="Griggs A."/>
            <person name="Gujja S."/>
            <person name="Hansen M."/>
            <person name="Howarth C."/>
            <person name="Imamovic A."/>
            <person name="Ireland A."/>
            <person name="Larimer J."/>
            <person name="McCowan C."/>
            <person name="Murphy C."/>
            <person name="Pearson M."/>
            <person name="Poon T.W."/>
            <person name="Priest M."/>
            <person name="Roberts A."/>
            <person name="Saif S."/>
            <person name="Shea T."/>
            <person name="Sisk P."/>
            <person name="Sykes S."/>
            <person name="Wortman J."/>
            <person name="Nusbaum C."/>
            <person name="Birren B."/>
        </authorList>
    </citation>
    <scope>NUCLEOTIDE SEQUENCE [LARGE SCALE GENOMIC DNA]</scope>
    <source>
        <strain evidence="1 2">P10297</strain>
    </source>
</reference>
<dbReference type="Proteomes" id="UP000018948">
    <property type="component" value="Unassembled WGS sequence"/>
</dbReference>
<dbReference type="EMBL" id="ANIY01005382">
    <property type="protein sequence ID" value="ETP27846.1"/>
    <property type="molecule type" value="Genomic_DNA"/>
</dbReference>
<proteinExistence type="predicted"/>
<comment type="caution">
    <text evidence="1">The sequence shown here is derived from an EMBL/GenBank/DDBJ whole genome shotgun (WGS) entry which is preliminary data.</text>
</comment>
<name>W2XYS4_PHYNI</name>
<gene>
    <name evidence="1" type="ORF">F442_22869</name>
</gene>
<organism evidence="1 2">
    <name type="scientific">Phytophthora nicotianae P10297</name>
    <dbReference type="NCBI Taxonomy" id="1317064"/>
    <lineage>
        <taxon>Eukaryota</taxon>
        <taxon>Sar</taxon>
        <taxon>Stramenopiles</taxon>
        <taxon>Oomycota</taxon>
        <taxon>Peronosporomycetes</taxon>
        <taxon>Peronosporales</taxon>
        <taxon>Peronosporaceae</taxon>
        <taxon>Phytophthora</taxon>
    </lineage>
</organism>
<dbReference type="AlphaFoldDB" id="W2XYS4"/>
<evidence type="ECO:0000313" key="1">
    <source>
        <dbReference type="EMBL" id="ETP27846.1"/>
    </source>
</evidence>
<sequence length="88" mass="10153">MKESISNVCHPSVTGDECYFEQSKRSRDDKHSRNARDRAYNAGLVHPTRCYCPKSANGCQRNEDLQKVDRISLRIYSYRATHSITTTQ</sequence>